<evidence type="ECO:0000256" key="6">
    <source>
        <dbReference type="ARBA" id="ARBA00023136"/>
    </source>
</evidence>
<dbReference type="EMBL" id="JACCFM010000001">
    <property type="protein sequence ID" value="NYJ21345.1"/>
    <property type="molecule type" value="Genomic_DNA"/>
</dbReference>
<evidence type="ECO:0000256" key="1">
    <source>
        <dbReference type="ARBA" id="ARBA00004651"/>
    </source>
</evidence>
<feature type="transmembrane region" description="Helical" evidence="7">
    <location>
        <begin position="82"/>
        <end position="106"/>
    </location>
</feature>
<comment type="subcellular location">
    <subcellularLocation>
        <location evidence="1 7">Cell membrane</location>
        <topology evidence="1 7">Multi-pass membrane protein</topology>
    </subcellularLocation>
</comment>
<evidence type="ECO:0000256" key="7">
    <source>
        <dbReference type="RuleBase" id="RU363032"/>
    </source>
</evidence>
<protein>
    <submittedName>
        <fullName evidence="9">Peptide/nickel transport system permease protein</fullName>
    </submittedName>
</protein>
<dbReference type="Proteomes" id="UP000537260">
    <property type="component" value="Unassembled WGS sequence"/>
</dbReference>
<evidence type="ECO:0000256" key="4">
    <source>
        <dbReference type="ARBA" id="ARBA00022692"/>
    </source>
</evidence>
<feature type="transmembrane region" description="Helical" evidence="7">
    <location>
        <begin position="21"/>
        <end position="42"/>
    </location>
</feature>
<dbReference type="InterPro" id="IPR035906">
    <property type="entry name" value="MetI-like_sf"/>
</dbReference>
<feature type="domain" description="ABC transmembrane type-1" evidence="8">
    <location>
        <begin position="78"/>
        <end position="267"/>
    </location>
</feature>
<dbReference type="InterPro" id="IPR000515">
    <property type="entry name" value="MetI-like"/>
</dbReference>
<name>A0A7Z0EGX3_9MICO</name>
<feature type="transmembrane region" description="Helical" evidence="7">
    <location>
        <begin position="244"/>
        <end position="267"/>
    </location>
</feature>
<feature type="transmembrane region" description="Helical" evidence="7">
    <location>
        <begin position="200"/>
        <end position="224"/>
    </location>
</feature>
<accession>A0A7Z0EGX3</accession>
<dbReference type="CDD" id="cd06261">
    <property type="entry name" value="TM_PBP2"/>
    <property type="match status" value="1"/>
</dbReference>
<dbReference type="PANTHER" id="PTHR43386:SF25">
    <property type="entry name" value="PEPTIDE ABC TRANSPORTER PERMEASE PROTEIN"/>
    <property type="match status" value="1"/>
</dbReference>
<organism evidence="9 10">
    <name type="scientific">Glaciibacter psychrotolerans</name>
    <dbReference type="NCBI Taxonomy" id="670054"/>
    <lineage>
        <taxon>Bacteria</taxon>
        <taxon>Bacillati</taxon>
        <taxon>Actinomycetota</taxon>
        <taxon>Actinomycetes</taxon>
        <taxon>Micrococcales</taxon>
        <taxon>Microbacteriaceae</taxon>
        <taxon>Glaciibacter</taxon>
    </lineage>
</organism>
<comment type="similarity">
    <text evidence="7">Belongs to the binding-protein-dependent transport system permease family.</text>
</comment>
<dbReference type="PANTHER" id="PTHR43386">
    <property type="entry name" value="OLIGOPEPTIDE TRANSPORT SYSTEM PERMEASE PROTEIN APPC"/>
    <property type="match status" value="1"/>
</dbReference>
<keyword evidence="4 7" id="KW-0812">Transmembrane</keyword>
<dbReference type="GO" id="GO:0005886">
    <property type="term" value="C:plasma membrane"/>
    <property type="evidence" value="ECO:0007669"/>
    <property type="project" value="UniProtKB-SubCell"/>
</dbReference>
<reference evidence="9 10" key="1">
    <citation type="submission" date="2020-07" db="EMBL/GenBank/DDBJ databases">
        <title>Sequencing the genomes of 1000 actinobacteria strains.</title>
        <authorList>
            <person name="Klenk H.-P."/>
        </authorList>
    </citation>
    <scope>NUCLEOTIDE SEQUENCE [LARGE SCALE GENOMIC DNA]</scope>
    <source>
        <strain evidence="9 10">LI1</strain>
    </source>
</reference>
<proteinExistence type="inferred from homology"/>
<evidence type="ECO:0000256" key="3">
    <source>
        <dbReference type="ARBA" id="ARBA00022475"/>
    </source>
</evidence>
<evidence type="ECO:0000256" key="2">
    <source>
        <dbReference type="ARBA" id="ARBA00022448"/>
    </source>
</evidence>
<evidence type="ECO:0000256" key="5">
    <source>
        <dbReference type="ARBA" id="ARBA00022989"/>
    </source>
</evidence>
<dbReference type="InterPro" id="IPR050366">
    <property type="entry name" value="BP-dependent_transpt_permease"/>
</dbReference>
<evidence type="ECO:0000313" key="9">
    <source>
        <dbReference type="EMBL" id="NYJ21345.1"/>
    </source>
</evidence>
<dbReference type="SUPFAM" id="SSF161098">
    <property type="entry name" value="MetI-like"/>
    <property type="match status" value="1"/>
</dbReference>
<evidence type="ECO:0000313" key="10">
    <source>
        <dbReference type="Proteomes" id="UP000537260"/>
    </source>
</evidence>
<dbReference type="Gene3D" id="1.10.3720.10">
    <property type="entry name" value="MetI-like"/>
    <property type="match status" value="1"/>
</dbReference>
<sequence length="277" mass="29188">MQSLRSRAVARTTLPLGQWLSIGWLALIVSLAVLVDLLPIPAADTPDYSAYLASPSLSHLLGTDELGRDILSRSLHGARVSLTIAGSTICLGLIVGTTLGVLAGYFRGRIDTVVGVLTDTVLAFPVLILIMTVVAVRGASVEALVVGLAVGTMPAFIRMARAHTLTLARRDFVSAARSIGARHPRVIIGDVLPMIAGPMLVYSLVVAAIVMMAEGSLSFLGYGVPPPAASWGSMIASGRPVLQQAPHVVVFPALMLIFTVMAMNVLGDGYERKRQAR</sequence>
<keyword evidence="5 7" id="KW-1133">Transmembrane helix</keyword>
<dbReference type="AlphaFoldDB" id="A0A7Z0EGX3"/>
<keyword evidence="2 7" id="KW-0813">Transport</keyword>
<feature type="transmembrane region" description="Helical" evidence="7">
    <location>
        <begin position="141"/>
        <end position="160"/>
    </location>
</feature>
<keyword evidence="3" id="KW-1003">Cell membrane</keyword>
<keyword evidence="6 7" id="KW-0472">Membrane</keyword>
<keyword evidence="10" id="KW-1185">Reference proteome</keyword>
<gene>
    <name evidence="9" type="ORF">HNR05_003136</name>
</gene>
<comment type="caution">
    <text evidence="9">The sequence shown here is derived from an EMBL/GenBank/DDBJ whole genome shotgun (WGS) entry which is preliminary data.</text>
</comment>
<dbReference type="GO" id="GO:0055085">
    <property type="term" value="P:transmembrane transport"/>
    <property type="evidence" value="ECO:0007669"/>
    <property type="project" value="InterPro"/>
</dbReference>
<evidence type="ECO:0000259" key="8">
    <source>
        <dbReference type="PROSITE" id="PS50928"/>
    </source>
</evidence>
<dbReference type="RefSeq" id="WP_179579954.1">
    <property type="nucleotide sequence ID" value="NZ_JACCFM010000001.1"/>
</dbReference>
<dbReference type="Pfam" id="PF00528">
    <property type="entry name" value="BPD_transp_1"/>
    <property type="match status" value="1"/>
</dbReference>
<feature type="transmembrane region" description="Helical" evidence="7">
    <location>
        <begin position="113"/>
        <end position="135"/>
    </location>
</feature>
<dbReference type="PROSITE" id="PS50928">
    <property type="entry name" value="ABC_TM1"/>
    <property type="match status" value="1"/>
</dbReference>